<gene>
    <name evidence="1" type="ORF">METZ01_LOCUS25077</name>
</gene>
<evidence type="ECO:0000313" key="1">
    <source>
        <dbReference type="EMBL" id="SUZ72223.1"/>
    </source>
</evidence>
<accession>A0A381Q3P7</accession>
<reference evidence="1" key="1">
    <citation type="submission" date="2018-05" db="EMBL/GenBank/DDBJ databases">
        <authorList>
            <person name="Lanie J.A."/>
            <person name="Ng W.-L."/>
            <person name="Kazmierczak K.M."/>
            <person name="Andrzejewski T.M."/>
            <person name="Davidsen T.M."/>
            <person name="Wayne K.J."/>
            <person name="Tettelin H."/>
            <person name="Glass J.I."/>
            <person name="Rusch D."/>
            <person name="Podicherti R."/>
            <person name="Tsui H.-C.T."/>
            <person name="Winkler M.E."/>
        </authorList>
    </citation>
    <scope>NUCLEOTIDE SEQUENCE</scope>
</reference>
<dbReference type="EMBL" id="UINC01001147">
    <property type="protein sequence ID" value="SUZ72223.1"/>
    <property type="molecule type" value="Genomic_DNA"/>
</dbReference>
<dbReference type="AlphaFoldDB" id="A0A381Q3P7"/>
<organism evidence="1">
    <name type="scientific">marine metagenome</name>
    <dbReference type="NCBI Taxonomy" id="408172"/>
    <lineage>
        <taxon>unclassified sequences</taxon>
        <taxon>metagenomes</taxon>
        <taxon>ecological metagenomes</taxon>
    </lineage>
</organism>
<sequence>MLSFVIDLKRKKYLAVIDQIIYKEISD</sequence>
<protein>
    <submittedName>
        <fullName evidence="1">Uncharacterized protein</fullName>
    </submittedName>
</protein>
<name>A0A381Q3P7_9ZZZZ</name>
<proteinExistence type="predicted"/>